<dbReference type="Pfam" id="PF13742">
    <property type="entry name" value="tRNA_anti_2"/>
    <property type="match status" value="1"/>
</dbReference>
<comment type="similarity">
    <text evidence="5 6">Belongs to the XseA family.</text>
</comment>
<dbReference type="Pfam" id="PF02601">
    <property type="entry name" value="Exonuc_VII_L"/>
    <property type="match status" value="1"/>
</dbReference>
<name>A0ABS6E3T8_9FIRM</name>
<sequence length="403" mass="45764">MSIKPLKVSEVNSYIKRVFLSDLILSNISVEGEISNFKHHYSGHMYFSLKDHKGKIRCVMFKGDNELINFKLKDGMKVVVTGYISIYEKEGDYQLYVRTIEESGVGDLYKAFEELKRKLELEGLFHKDNKKEIPFMPNKIGIVTSSTGAAIRDIITIIKRRFSSCELLIYPTLVQGSQAPTEICRGLAYLDSREDIDLIITGRGGGSIEELYAFNDEEVARTIYNLKTPVISAIGHETDFTIADFVADLRAATPSAAAELAVPEQSFLLDVLNSKYNRLLKIYYQWKKSWDSQLKYLNTSLIYYNPINQLRDKKQELDGLFKDLSYIIERKINDEENKLAAFNQKLILLNPNSSLDRGYGVLTDGKGNLIKSIKEVNLNEELKILIKDGIIKAKVVNIEKGGD</sequence>
<evidence type="ECO:0000259" key="7">
    <source>
        <dbReference type="Pfam" id="PF02601"/>
    </source>
</evidence>
<feature type="domain" description="Exonuclease VII large subunit C-terminal" evidence="7">
    <location>
        <begin position="124"/>
        <end position="324"/>
    </location>
</feature>
<evidence type="ECO:0000256" key="4">
    <source>
        <dbReference type="ARBA" id="ARBA00022839"/>
    </source>
</evidence>
<dbReference type="PANTHER" id="PTHR30008:SF0">
    <property type="entry name" value="EXODEOXYRIBONUCLEASE 7 LARGE SUBUNIT"/>
    <property type="match status" value="1"/>
</dbReference>
<evidence type="ECO:0000256" key="1">
    <source>
        <dbReference type="ARBA" id="ARBA00022490"/>
    </source>
</evidence>
<proteinExistence type="inferred from homology"/>
<evidence type="ECO:0000313" key="9">
    <source>
        <dbReference type="EMBL" id="MBU5437555.1"/>
    </source>
</evidence>
<gene>
    <name evidence="5 9" type="primary">xseA</name>
    <name evidence="9" type="ORF">KQI42_06025</name>
</gene>
<evidence type="ECO:0000256" key="6">
    <source>
        <dbReference type="RuleBase" id="RU004355"/>
    </source>
</evidence>
<keyword evidence="2 5" id="KW-0540">Nuclease</keyword>
<reference evidence="9 10" key="1">
    <citation type="submission" date="2021-06" db="EMBL/GenBank/DDBJ databases">
        <authorList>
            <person name="Sun Q."/>
            <person name="Li D."/>
        </authorList>
    </citation>
    <scope>NUCLEOTIDE SEQUENCE [LARGE SCALE GENOMIC DNA]</scope>
    <source>
        <strain evidence="9 10">MSJ-40</strain>
    </source>
</reference>
<organism evidence="9 10">
    <name type="scientific">Tissierella simiarum</name>
    <dbReference type="NCBI Taxonomy" id="2841534"/>
    <lineage>
        <taxon>Bacteria</taxon>
        <taxon>Bacillati</taxon>
        <taxon>Bacillota</taxon>
        <taxon>Tissierellia</taxon>
        <taxon>Tissierellales</taxon>
        <taxon>Tissierellaceae</taxon>
        <taxon>Tissierella</taxon>
    </lineage>
</organism>
<accession>A0ABS6E3T8</accession>
<dbReference type="GO" id="GO:0008855">
    <property type="term" value="F:exodeoxyribonuclease VII activity"/>
    <property type="evidence" value="ECO:0007669"/>
    <property type="project" value="UniProtKB-EC"/>
</dbReference>
<dbReference type="HAMAP" id="MF_00378">
    <property type="entry name" value="Exonuc_7_L"/>
    <property type="match status" value="1"/>
</dbReference>
<keyword evidence="3 5" id="KW-0378">Hydrolase</keyword>
<dbReference type="EC" id="3.1.11.6" evidence="5"/>
<evidence type="ECO:0000256" key="3">
    <source>
        <dbReference type="ARBA" id="ARBA00022801"/>
    </source>
</evidence>
<evidence type="ECO:0000259" key="8">
    <source>
        <dbReference type="Pfam" id="PF13742"/>
    </source>
</evidence>
<feature type="domain" description="OB-fold nucleic acid binding" evidence="8">
    <location>
        <begin position="6"/>
        <end position="101"/>
    </location>
</feature>
<protein>
    <recommendedName>
        <fullName evidence="5">Exodeoxyribonuclease 7 large subunit</fullName>
        <ecNumber evidence="5">3.1.11.6</ecNumber>
    </recommendedName>
    <alternativeName>
        <fullName evidence="5">Exodeoxyribonuclease VII large subunit</fullName>
        <shortName evidence="5">Exonuclease VII large subunit</shortName>
    </alternativeName>
</protein>
<evidence type="ECO:0000256" key="2">
    <source>
        <dbReference type="ARBA" id="ARBA00022722"/>
    </source>
</evidence>
<comment type="catalytic activity">
    <reaction evidence="5 6">
        <text>Exonucleolytic cleavage in either 5'- to 3'- or 3'- to 5'-direction to yield nucleoside 5'-phosphates.</text>
        <dbReference type="EC" id="3.1.11.6"/>
    </reaction>
</comment>
<dbReference type="CDD" id="cd04489">
    <property type="entry name" value="ExoVII_LU_OBF"/>
    <property type="match status" value="1"/>
</dbReference>
<dbReference type="NCBIfam" id="TIGR00237">
    <property type="entry name" value="xseA"/>
    <property type="match status" value="1"/>
</dbReference>
<comment type="function">
    <text evidence="5">Bidirectionally degrades single-stranded DNA into large acid-insoluble oligonucleotides, which are then degraded further into small acid-soluble oligonucleotides.</text>
</comment>
<dbReference type="Proteomes" id="UP000749471">
    <property type="component" value="Unassembled WGS sequence"/>
</dbReference>
<dbReference type="PANTHER" id="PTHR30008">
    <property type="entry name" value="EXODEOXYRIBONUCLEASE 7 LARGE SUBUNIT"/>
    <property type="match status" value="1"/>
</dbReference>
<comment type="subcellular location">
    <subcellularLocation>
        <location evidence="5 6">Cytoplasm</location>
    </subcellularLocation>
</comment>
<dbReference type="InterPro" id="IPR025824">
    <property type="entry name" value="OB-fold_nuc-bd_dom"/>
</dbReference>
<keyword evidence="1 5" id="KW-0963">Cytoplasm</keyword>
<dbReference type="InterPro" id="IPR020579">
    <property type="entry name" value="Exonuc_VII_lsu_C"/>
</dbReference>
<comment type="subunit">
    <text evidence="5">Heterooligomer composed of large and small subunits.</text>
</comment>
<keyword evidence="4 5" id="KW-0269">Exonuclease</keyword>
<dbReference type="InterPro" id="IPR003753">
    <property type="entry name" value="Exonuc_VII_L"/>
</dbReference>
<evidence type="ECO:0000256" key="5">
    <source>
        <dbReference type="HAMAP-Rule" id="MF_00378"/>
    </source>
</evidence>
<dbReference type="RefSeq" id="WP_216517790.1">
    <property type="nucleotide sequence ID" value="NZ_JAHLPM010000004.1"/>
</dbReference>
<comment type="caution">
    <text evidence="9">The sequence shown here is derived from an EMBL/GenBank/DDBJ whole genome shotgun (WGS) entry which is preliminary data.</text>
</comment>
<dbReference type="EMBL" id="JAHLPM010000004">
    <property type="protein sequence ID" value="MBU5437555.1"/>
    <property type="molecule type" value="Genomic_DNA"/>
</dbReference>
<keyword evidence="10" id="KW-1185">Reference proteome</keyword>
<evidence type="ECO:0000313" key="10">
    <source>
        <dbReference type="Proteomes" id="UP000749471"/>
    </source>
</evidence>